<evidence type="ECO:0000256" key="2">
    <source>
        <dbReference type="PROSITE-ProRule" id="PRU00176"/>
    </source>
</evidence>
<dbReference type="Pfam" id="PF00076">
    <property type="entry name" value="RRM_1"/>
    <property type="match status" value="1"/>
</dbReference>
<dbReference type="SUPFAM" id="SSF54928">
    <property type="entry name" value="RNA-binding domain, RBD"/>
    <property type="match status" value="1"/>
</dbReference>
<protein>
    <submittedName>
        <fullName evidence="4">Putative RNA-binding protein</fullName>
    </submittedName>
</protein>
<dbReference type="InterPro" id="IPR000504">
    <property type="entry name" value="RRM_dom"/>
</dbReference>
<reference evidence="4" key="1">
    <citation type="journal article" date="2012" name="Proc. Natl. Acad. Sci. U.S.A.">
        <title>Antigenic diversity is generated by distinct evolutionary mechanisms in African trypanosome species.</title>
        <authorList>
            <person name="Jackson A.P."/>
            <person name="Berry A."/>
            <person name="Aslett M."/>
            <person name="Allison H.C."/>
            <person name="Burton P."/>
            <person name="Vavrova-Anderson J."/>
            <person name="Brown R."/>
            <person name="Browne H."/>
            <person name="Corton N."/>
            <person name="Hauser H."/>
            <person name="Gamble J."/>
            <person name="Gilderthorp R."/>
            <person name="Marcello L."/>
            <person name="McQuillan J."/>
            <person name="Otto T.D."/>
            <person name="Quail M.A."/>
            <person name="Sanders M.J."/>
            <person name="van Tonder A."/>
            <person name="Ginger M.L."/>
            <person name="Field M.C."/>
            <person name="Barry J.D."/>
            <person name="Hertz-Fowler C."/>
            <person name="Berriman M."/>
        </authorList>
    </citation>
    <scope>NUCLEOTIDE SEQUENCE</scope>
    <source>
        <strain evidence="4">Y486</strain>
    </source>
</reference>
<dbReference type="InterPro" id="IPR035979">
    <property type="entry name" value="RBD_domain_sf"/>
</dbReference>
<sequence>MAQQQKRARLFVGQLNFQATENDVRNIFAFYGHVLQVNLLRDRATNKSKGSAFVEYGATEEADCAIRCLHNRYFMERDKPLQVSYCEHSELLSDFGWQQAVALHKANRANPLPAIMPNSG</sequence>
<dbReference type="InterPro" id="IPR012677">
    <property type="entry name" value="Nucleotide-bd_a/b_plait_sf"/>
</dbReference>
<dbReference type="PROSITE" id="PS50102">
    <property type="entry name" value="RRM"/>
    <property type="match status" value="1"/>
</dbReference>
<dbReference type="Gene3D" id="3.30.70.330">
    <property type="match status" value="1"/>
</dbReference>
<gene>
    <name evidence="4" type="ORF">TVY486_1011750</name>
</gene>
<evidence type="ECO:0000259" key="3">
    <source>
        <dbReference type="PROSITE" id="PS50102"/>
    </source>
</evidence>
<proteinExistence type="predicted"/>
<accession>G0U3X2</accession>
<evidence type="ECO:0000313" key="4">
    <source>
        <dbReference type="EMBL" id="CCC52132.1"/>
    </source>
</evidence>
<name>G0U3X2_TRYVY</name>
<dbReference type="GO" id="GO:0003723">
    <property type="term" value="F:RNA binding"/>
    <property type="evidence" value="ECO:0007669"/>
    <property type="project" value="UniProtKB-UniRule"/>
</dbReference>
<dbReference type="SMART" id="SM00360">
    <property type="entry name" value="RRM"/>
    <property type="match status" value="1"/>
</dbReference>
<keyword evidence="1 2" id="KW-0694">RNA-binding</keyword>
<organism evidence="4">
    <name type="scientific">Trypanosoma vivax (strain Y486)</name>
    <dbReference type="NCBI Taxonomy" id="1055687"/>
    <lineage>
        <taxon>Eukaryota</taxon>
        <taxon>Discoba</taxon>
        <taxon>Euglenozoa</taxon>
        <taxon>Kinetoplastea</taxon>
        <taxon>Metakinetoplastina</taxon>
        <taxon>Trypanosomatida</taxon>
        <taxon>Trypanosomatidae</taxon>
        <taxon>Trypanosoma</taxon>
        <taxon>Duttonella</taxon>
    </lineage>
</organism>
<dbReference type="AlphaFoldDB" id="G0U3X2"/>
<dbReference type="VEuPathDB" id="TriTrypDB:TvY486_1011750"/>
<dbReference type="InterPro" id="IPR052462">
    <property type="entry name" value="SLIRP/GR-RBP-like"/>
</dbReference>
<dbReference type="PANTHER" id="PTHR48027">
    <property type="entry name" value="HETEROGENEOUS NUCLEAR RIBONUCLEOPROTEIN 87F-RELATED"/>
    <property type="match status" value="1"/>
</dbReference>
<feature type="domain" description="RRM" evidence="3">
    <location>
        <begin position="8"/>
        <end position="88"/>
    </location>
</feature>
<dbReference type="EMBL" id="HE573026">
    <property type="protein sequence ID" value="CCC52132.1"/>
    <property type="molecule type" value="Genomic_DNA"/>
</dbReference>
<evidence type="ECO:0000256" key="1">
    <source>
        <dbReference type="ARBA" id="ARBA00022884"/>
    </source>
</evidence>